<dbReference type="Gene3D" id="3.30.60.90">
    <property type="match status" value="1"/>
</dbReference>
<dbReference type="GeneID" id="20196257"/>
<evidence type="ECO:0000256" key="5">
    <source>
        <dbReference type="ARBA" id="ARBA00022833"/>
    </source>
</evidence>
<evidence type="ECO:0000256" key="8">
    <source>
        <dbReference type="PROSITE-ProRule" id="PRU00228"/>
    </source>
</evidence>
<proteinExistence type="predicted"/>
<dbReference type="eggNOG" id="KOG4286">
    <property type="taxonomic scope" value="Eukaryota"/>
</dbReference>
<evidence type="ECO:0000313" key="10">
    <source>
        <dbReference type="EMBL" id="ESN94666.1"/>
    </source>
</evidence>
<keyword evidence="7" id="KW-0206">Cytoskeleton</keyword>
<dbReference type="GO" id="GO:0008270">
    <property type="term" value="F:zinc ion binding"/>
    <property type="evidence" value="ECO:0007669"/>
    <property type="project" value="UniProtKB-KW"/>
</dbReference>
<dbReference type="HOGENOM" id="CLU_081409_1_0_1"/>
<dbReference type="Pfam" id="PF09069">
    <property type="entry name" value="EF-hand_3"/>
    <property type="match status" value="1"/>
</dbReference>
<dbReference type="Pfam" id="PF00569">
    <property type="entry name" value="ZZ"/>
    <property type="match status" value="1"/>
</dbReference>
<name>T1EI57_HELRO</name>
<keyword evidence="6" id="KW-0106">Calcium</keyword>
<dbReference type="Proteomes" id="UP000015101">
    <property type="component" value="Unassembled WGS sequence"/>
</dbReference>
<keyword evidence="12" id="KW-1185">Reference proteome</keyword>
<dbReference type="PANTHER" id="PTHR12268">
    <property type="entry name" value="E3 UBIQUITIN-PROTEIN LIGASE KCMF1"/>
    <property type="match status" value="1"/>
</dbReference>
<comment type="subcellular location">
    <subcellularLocation>
        <location evidence="1">Cytoplasm</location>
        <location evidence="1">Cytoskeleton</location>
    </subcellularLocation>
</comment>
<evidence type="ECO:0000256" key="1">
    <source>
        <dbReference type="ARBA" id="ARBA00004245"/>
    </source>
</evidence>
<keyword evidence="2" id="KW-0963">Cytoplasm</keyword>
<evidence type="ECO:0000256" key="3">
    <source>
        <dbReference type="ARBA" id="ARBA00022723"/>
    </source>
</evidence>
<dbReference type="RefSeq" id="XP_009027705.1">
    <property type="nucleotide sequence ID" value="XM_009029457.1"/>
</dbReference>
<dbReference type="InParanoid" id="T1EI57"/>
<dbReference type="EnsemblMetazoa" id="HelroT134634">
    <property type="protein sequence ID" value="HelroP134634"/>
    <property type="gene ID" value="HelroG134634"/>
</dbReference>
<evidence type="ECO:0000313" key="11">
    <source>
        <dbReference type="EnsemblMetazoa" id="HelroP134634"/>
    </source>
</evidence>
<dbReference type="KEGG" id="hro:HELRODRAFT_134634"/>
<dbReference type="EMBL" id="KB097571">
    <property type="protein sequence ID" value="ESN94666.1"/>
    <property type="molecule type" value="Genomic_DNA"/>
</dbReference>
<evidence type="ECO:0000256" key="6">
    <source>
        <dbReference type="ARBA" id="ARBA00022837"/>
    </source>
</evidence>
<dbReference type="Gene3D" id="1.10.238.10">
    <property type="entry name" value="EF-hand"/>
    <property type="match status" value="1"/>
</dbReference>
<evidence type="ECO:0000313" key="12">
    <source>
        <dbReference type="Proteomes" id="UP000015101"/>
    </source>
</evidence>
<evidence type="ECO:0000259" key="9">
    <source>
        <dbReference type="PROSITE" id="PS50135"/>
    </source>
</evidence>
<sequence length="174" mass="20226">QLENLLRICLQIPKLLGECDSFPDENLQITVDSCLEKAHFNTNGLSSSSTNEISLSNFMDWMSFEPQPLVWICVLHRLSTAELSIHYVRCNVCRITPITGLRYRCLKCFNFDLCQTCFFHGLKARGHKLSHPMQEYWTNSTSSESMRGFTTIFRNKFRSKSYFKKHARLGYLPV</sequence>
<dbReference type="InterPro" id="IPR043145">
    <property type="entry name" value="Znf_ZZ_sf"/>
</dbReference>
<dbReference type="CDD" id="cd02334">
    <property type="entry name" value="ZZ_dystrophin"/>
    <property type="match status" value="1"/>
</dbReference>
<evidence type="ECO:0000256" key="4">
    <source>
        <dbReference type="ARBA" id="ARBA00022771"/>
    </source>
</evidence>
<dbReference type="InterPro" id="IPR015154">
    <property type="entry name" value="EF-hand_dom_typ2"/>
</dbReference>
<dbReference type="PANTHER" id="PTHR12268:SF14">
    <property type="entry name" value="DYSTROPHIN-1"/>
    <property type="match status" value="1"/>
</dbReference>
<organism evidence="11 12">
    <name type="scientific">Helobdella robusta</name>
    <name type="common">Californian leech</name>
    <dbReference type="NCBI Taxonomy" id="6412"/>
    <lineage>
        <taxon>Eukaryota</taxon>
        <taxon>Metazoa</taxon>
        <taxon>Spiralia</taxon>
        <taxon>Lophotrochozoa</taxon>
        <taxon>Annelida</taxon>
        <taxon>Clitellata</taxon>
        <taxon>Hirudinea</taxon>
        <taxon>Rhynchobdellida</taxon>
        <taxon>Glossiphoniidae</taxon>
        <taxon>Helobdella</taxon>
    </lineage>
</organism>
<reference evidence="11" key="3">
    <citation type="submission" date="2015-06" db="UniProtKB">
        <authorList>
            <consortium name="EnsemblMetazoa"/>
        </authorList>
    </citation>
    <scope>IDENTIFICATION</scope>
</reference>
<gene>
    <name evidence="11" type="primary">20196257</name>
    <name evidence="10" type="ORF">HELRODRAFT_134634</name>
</gene>
<keyword evidence="5" id="KW-0862">Zinc</keyword>
<dbReference type="SUPFAM" id="SSF57850">
    <property type="entry name" value="RING/U-box"/>
    <property type="match status" value="1"/>
</dbReference>
<dbReference type="SUPFAM" id="SSF47473">
    <property type="entry name" value="EF-hand"/>
    <property type="match status" value="1"/>
</dbReference>
<protein>
    <recommendedName>
        <fullName evidence="9">ZZ-type domain-containing protein</fullName>
    </recommendedName>
</protein>
<dbReference type="OrthoDB" id="10057795at2759"/>
<dbReference type="InterPro" id="IPR050774">
    <property type="entry name" value="KCMF1/Dystrophin"/>
</dbReference>
<dbReference type="InterPro" id="IPR011992">
    <property type="entry name" value="EF-hand-dom_pair"/>
</dbReference>
<accession>T1EI57</accession>
<feature type="domain" description="ZZ-type" evidence="9">
    <location>
        <begin position="85"/>
        <end position="141"/>
    </location>
</feature>
<keyword evidence="4 8" id="KW-0863">Zinc-finger</keyword>
<reference evidence="10 12" key="2">
    <citation type="journal article" date="2013" name="Nature">
        <title>Insights into bilaterian evolution from three spiralian genomes.</title>
        <authorList>
            <person name="Simakov O."/>
            <person name="Marletaz F."/>
            <person name="Cho S.J."/>
            <person name="Edsinger-Gonzales E."/>
            <person name="Havlak P."/>
            <person name="Hellsten U."/>
            <person name="Kuo D.H."/>
            <person name="Larsson T."/>
            <person name="Lv J."/>
            <person name="Arendt D."/>
            <person name="Savage R."/>
            <person name="Osoegawa K."/>
            <person name="de Jong P."/>
            <person name="Grimwood J."/>
            <person name="Chapman J.A."/>
            <person name="Shapiro H."/>
            <person name="Aerts A."/>
            <person name="Otillar R.P."/>
            <person name="Terry A.Y."/>
            <person name="Boore J.L."/>
            <person name="Grigoriev I.V."/>
            <person name="Lindberg D.R."/>
            <person name="Seaver E.C."/>
            <person name="Weisblat D.A."/>
            <person name="Putnam N.H."/>
            <person name="Rokhsar D.S."/>
        </authorList>
    </citation>
    <scope>NUCLEOTIDE SEQUENCE</scope>
</reference>
<dbReference type="CTD" id="20196257"/>
<dbReference type="STRING" id="6412.T1EI57"/>
<dbReference type="AlphaFoldDB" id="T1EI57"/>
<reference evidence="12" key="1">
    <citation type="submission" date="2012-12" db="EMBL/GenBank/DDBJ databases">
        <authorList>
            <person name="Hellsten U."/>
            <person name="Grimwood J."/>
            <person name="Chapman J.A."/>
            <person name="Shapiro H."/>
            <person name="Aerts A."/>
            <person name="Otillar R.P."/>
            <person name="Terry A.Y."/>
            <person name="Boore J.L."/>
            <person name="Simakov O."/>
            <person name="Marletaz F."/>
            <person name="Cho S.-J."/>
            <person name="Edsinger-Gonzales E."/>
            <person name="Havlak P."/>
            <person name="Kuo D.-H."/>
            <person name="Larsson T."/>
            <person name="Lv J."/>
            <person name="Arendt D."/>
            <person name="Savage R."/>
            <person name="Osoegawa K."/>
            <person name="de Jong P."/>
            <person name="Lindberg D.R."/>
            <person name="Seaver E.C."/>
            <person name="Weisblat D.A."/>
            <person name="Putnam N.H."/>
            <person name="Grigoriev I.V."/>
            <person name="Rokhsar D.S."/>
        </authorList>
    </citation>
    <scope>NUCLEOTIDE SEQUENCE</scope>
</reference>
<keyword evidence="3" id="KW-0479">Metal-binding</keyword>
<dbReference type="PROSITE" id="PS50135">
    <property type="entry name" value="ZF_ZZ_2"/>
    <property type="match status" value="1"/>
</dbReference>
<dbReference type="EMBL" id="AMQM01001709">
    <property type="status" value="NOT_ANNOTATED_CDS"/>
    <property type="molecule type" value="Genomic_DNA"/>
</dbReference>
<evidence type="ECO:0000256" key="2">
    <source>
        <dbReference type="ARBA" id="ARBA00022490"/>
    </source>
</evidence>
<dbReference type="SMART" id="SM00291">
    <property type="entry name" value="ZnF_ZZ"/>
    <property type="match status" value="1"/>
</dbReference>
<dbReference type="InterPro" id="IPR000433">
    <property type="entry name" value="Znf_ZZ"/>
</dbReference>
<dbReference type="PROSITE" id="PS01357">
    <property type="entry name" value="ZF_ZZ_1"/>
    <property type="match status" value="1"/>
</dbReference>
<evidence type="ECO:0000256" key="7">
    <source>
        <dbReference type="ARBA" id="ARBA00023212"/>
    </source>
</evidence>